<evidence type="ECO:0000313" key="2">
    <source>
        <dbReference type="Proteomes" id="UP000827976"/>
    </source>
</evidence>
<proteinExistence type="predicted"/>
<dbReference type="Proteomes" id="UP000827976">
    <property type="component" value="Chromosome 19"/>
</dbReference>
<name>A0ACB7U296_DIOAL</name>
<comment type="caution">
    <text evidence="1">The sequence shown here is derived from an EMBL/GenBank/DDBJ whole genome shotgun (WGS) entry which is preliminary data.</text>
</comment>
<evidence type="ECO:0000313" key="1">
    <source>
        <dbReference type="EMBL" id="KAH7654390.1"/>
    </source>
</evidence>
<organism evidence="1 2">
    <name type="scientific">Dioscorea alata</name>
    <name type="common">Purple yam</name>
    <dbReference type="NCBI Taxonomy" id="55571"/>
    <lineage>
        <taxon>Eukaryota</taxon>
        <taxon>Viridiplantae</taxon>
        <taxon>Streptophyta</taxon>
        <taxon>Embryophyta</taxon>
        <taxon>Tracheophyta</taxon>
        <taxon>Spermatophyta</taxon>
        <taxon>Magnoliopsida</taxon>
        <taxon>Liliopsida</taxon>
        <taxon>Dioscoreales</taxon>
        <taxon>Dioscoreaceae</taxon>
        <taxon>Dioscorea</taxon>
    </lineage>
</organism>
<accession>A0ACB7U296</accession>
<dbReference type="EMBL" id="CM037029">
    <property type="protein sequence ID" value="KAH7654390.1"/>
    <property type="molecule type" value="Genomic_DNA"/>
</dbReference>
<keyword evidence="2" id="KW-1185">Reference proteome</keyword>
<gene>
    <name evidence="1" type="ORF">IHE45_19G140500</name>
</gene>
<protein>
    <submittedName>
        <fullName evidence="1">Uncharacterized protein</fullName>
    </submittedName>
</protein>
<reference evidence="2" key="1">
    <citation type="journal article" date="2022" name="Nat. Commun.">
        <title>Chromosome evolution and the genetic basis of agronomically important traits in greater yam.</title>
        <authorList>
            <person name="Bredeson J.V."/>
            <person name="Lyons J.B."/>
            <person name="Oniyinde I.O."/>
            <person name="Okereke N.R."/>
            <person name="Kolade O."/>
            <person name="Nnabue I."/>
            <person name="Nwadili C.O."/>
            <person name="Hribova E."/>
            <person name="Parker M."/>
            <person name="Nwogha J."/>
            <person name="Shu S."/>
            <person name="Carlson J."/>
            <person name="Kariba R."/>
            <person name="Muthemba S."/>
            <person name="Knop K."/>
            <person name="Barton G.J."/>
            <person name="Sherwood A.V."/>
            <person name="Lopez-Montes A."/>
            <person name="Asiedu R."/>
            <person name="Jamnadass R."/>
            <person name="Muchugi A."/>
            <person name="Goodstein D."/>
            <person name="Egesi C.N."/>
            <person name="Featherston J."/>
            <person name="Asfaw A."/>
            <person name="Simpson G.G."/>
            <person name="Dolezel J."/>
            <person name="Hendre P.S."/>
            <person name="Van Deynze A."/>
            <person name="Kumar P.L."/>
            <person name="Obidiegwu J.E."/>
            <person name="Bhattacharjee R."/>
            <person name="Rokhsar D.S."/>
        </authorList>
    </citation>
    <scope>NUCLEOTIDE SEQUENCE [LARGE SCALE GENOMIC DNA]</scope>
    <source>
        <strain evidence="2">cv. TDa95/00328</strain>
    </source>
</reference>
<sequence length="72" mass="8462">MCSIGVSVEELLGHSVSAAEDIILYRETQRLRLLMIASGYYDNEQNFKREILTPKEHMYGSNHWIYLIQEKE</sequence>